<dbReference type="PROSITE" id="PS50011">
    <property type="entry name" value="PROTEIN_KINASE_DOM"/>
    <property type="match status" value="1"/>
</dbReference>
<evidence type="ECO:0000256" key="19">
    <source>
        <dbReference type="PROSITE-ProRule" id="PRU10141"/>
    </source>
</evidence>
<comment type="subcellular location">
    <subcellularLocation>
        <location evidence="1">Cell membrane</location>
        <topology evidence="1">Single-pass type I membrane protein</topology>
    </subcellularLocation>
</comment>
<feature type="domain" description="Protein kinase" evidence="22">
    <location>
        <begin position="356"/>
        <end position="644"/>
    </location>
</feature>
<proteinExistence type="inferred from homology"/>
<keyword evidence="18" id="KW-0325">Glycoprotein</keyword>
<dbReference type="InterPro" id="IPR000719">
    <property type="entry name" value="Prot_kinase_dom"/>
</dbReference>
<keyword evidence="6" id="KW-1003">Cell membrane</keyword>
<dbReference type="CDD" id="cd14066">
    <property type="entry name" value="STKc_IRAK"/>
    <property type="match status" value="1"/>
</dbReference>
<dbReference type="SMART" id="SM00220">
    <property type="entry name" value="S_TKc"/>
    <property type="match status" value="1"/>
</dbReference>
<protein>
    <recommendedName>
        <fullName evidence="5">non-specific serine/threonine protein kinase</fullName>
        <ecNumber evidence="5">2.7.11.1</ecNumber>
    </recommendedName>
</protein>
<evidence type="ECO:0000256" key="20">
    <source>
        <dbReference type="SAM" id="Phobius"/>
    </source>
</evidence>
<evidence type="ECO:0000259" key="22">
    <source>
        <dbReference type="PROSITE" id="PS50011"/>
    </source>
</evidence>
<dbReference type="GO" id="GO:0005886">
    <property type="term" value="C:plasma membrane"/>
    <property type="evidence" value="ECO:0007669"/>
    <property type="project" value="UniProtKB-SubCell"/>
</dbReference>
<dbReference type="GO" id="GO:0004674">
    <property type="term" value="F:protein serine/threonine kinase activity"/>
    <property type="evidence" value="ECO:0007669"/>
    <property type="project" value="UniProtKB-KW"/>
</dbReference>
<comment type="similarity">
    <text evidence="4">In the C-terminal section; belongs to the protein kinase superfamily. Ser/Thr protein kinase family.</text>
</comment>
<keyword evidence="24" id="KW-1185">Reference proteome</keyword>
<evidence type="ECO:0000256" key="9">
    <source>
        <dbReference type="ARBA" id="ARBA00022692"/>
    </source>
</evidence>
<evidence type="ECO:0000256" key="5">
    <source>
        <dbReference type="ARBA" id="ARBA00012513"/>
    </source>
</evidence>
<evidence type="ECO:0000256" key="11">
    <source>
        <dbReference type="ARBA" id="ARBA00022734"/>
    </source>
</evidence>
<evidence type="ECO:0000256" key="13">
    <source>
        <dbReference type="ARBA" id="ARBA00022777"/>
    </source>
</evidence>
<keyword evidence="17 23" id="KW-0675">Receptor</keyword>
<dbReference type="FunFam" id="1.10.510.10:FF:000444">
    <property type="entry name" value="probable L-type lectin-domain containing receptor kinase S.5"/>
    <property type="match status" value="1"/>
</dbReference>
<keyword evidence="9 20" id="KW-0812">Transmembrane</keyword>
<evidence type="ECO:0000256" key="18">
    <source>
        <dbReference type="ARBA" id="ARBA00023180"/>
    </source>
</evidence>
<evidence type="ECO:0000256" key="6">
    <source>
        <dbReference type="ARBA" id="ARBA00022475"/>
    </source>
</evidence>
<dbReference type="InterPro" id="IPR008271">
    <property type="entry name" value="Ser/Thr_kinase_AS"/>
</dbReference>
<keyword evidence="8" id="KW-0808">Transferase</keyword>
<evidence type="ECO:0000256" key="3">
    <source>
        <dbReference type="ARBA" id="ARBA00008536"/>
    </source>
</evidence>
<dbReference type="Gene3D" id="2.60.120.200">
    <property type="match status" value="1"/>
</dbReference>
<feature type="transmembrane region" description="Helical" evidence="20">
    <location>
        <begin position="294"/>
        <end position="317"/>
    </location>
</feature>
<dbReference type="Gene3D" id="1.10.510.10">
    <property type="entry name" value="Transferase(Phosphotransferase) domain 1"/>
    <property type="match status" value="1"/>
</dbReference>
<name>W9RZ35_9ROSA</name>
<keyword evidence="11 23" id="KW-0430">Lectin</keyword>
<evidence type="ECO:0000256" key="4">
    <source>
        <dbReference type="ARBA" id="ARBA00010217"/>
    </source>
</evidence>
<keyword evidence="14 19" id="KW-0067">ATP-binding</keyword>
<dbReference type="InterPro" id="IPR011009">
    <property type="entry name" value="Kinase-like_dom_sf"/>
</dbReference>
<evidence type="ECO:0000256" key="1">
    <source>
        <dbReference type="ARBA" id="ARBA00004251"/>
    </source>
</evidence>
<dbReference type="PROSITE" id="PS00108">
    <property type="entry name" value="PROTEIN_KINASE_ST"/>
    <property type="match status" value="1"/>
</dbReference>
<dbReference type="GO" id="GO:0030246">
    <property type="term" value="F:carbohydrate binding"/>
    <property type="evidence" value="ECO:0007669"/>
    <property type="project" value="UniProtKB-KW"/>
</dbReference>
<accession>W9RZ35</accession>
<dbReference type="InterPro" id="IPR001245">
    <property type="entry name" value="Ser-Thr/Tyr_kinase_cat_dom"/>
</dbReference>
<dbReference type="InterPro" id="IPR001220">
    <property type="entry name" value="Legume_lectin_dom"/>
</dbReference>
<dbReference type="Proteomes" id="UP000030645">
    <property type="component" value="Unassembled WGS sequence"/>
</dbReference>
<dbReference type="GO" id="GO:0006952">
    <property type="term" value="P:defense response"/>
    <property type="evidence" value="ECO:0007669"/>
    <property type="project" value="UniProtKB-ARBA"/>
</dbReference>
<keyword evidence="13 23" id="KW-0418">Kinase</keyword>
<evidence type="ECO:0000256" key="16">
    <source>
        <dbReference type="ARBA" id="ARBA00023136"/>
    </source>
</evidence>
<dbReference type="KEGG" id="mnt:21394844"/>
<evidence type="ECO:0000256" key="8">
    <source>
        <dbReference type="ARBA" id="ARBA00022679"/>
    </source>
</evidence>
<dbReference type="STRING" id="981085.W9RZ35"/>
<dbReference type="GO" id="GO:0005524">
    <property type="term" value="F:ATP binding"/>
    <property type="evidence" value="ECO:0007669"/>
    <property type="project" value="UniProtKB-UniRule"/>
</dbReference>
<evidence type="ECO:0000256" key="21">
    <source>
        <dbReference type="SAM" id="SignalP"/>
    </source>
</evidence>
<keyword evidence="10 21" id="KW-0732">Signal</keyword>
<organism evidence="23 24">
    <name type="scientific">Morus notabilis</name>
    <dbReference type="NCBI Taxonomy" id="981085"/>
    <lineage>
        <taxon>Eukaryota</taxon>
        <taxon>Viridiplantae</taxon>
        <taxon>Streptophyta</taxon>
        <taxon>Embryophyta</taxon>
        <taxon>Tracheophyta</taxon>
        <taxon>Spermatophyta</taxon>
        <taxon>Magnoliopsida</taxon>
        <taxon>eudicotyledons</taxon>
        <taxon>Gunneridae</taxon>
        <taxon>Pentapetalae</taxon>
        <taxon>rosids</taxon>
        <taxon>fabids</taxon>
        <taxon>Rosales</taxon>
        <taxon>Moraceae</taxon>
        <taxon>Moreae</taxon>
        <taxon>Morus</taxon>
    </lineage>
</organism>
<dbReference type="EMBL" id="KE344787">
    <property type="protein sequence ID" value="EXB79403.1"/>
    <property type="molecule type" value="Genomic_DNA"/>
</dbReference>
<dbReference type="eggNOG" id="ENOG502QT06">
    <property type="taxonomic scope" value="Eukaryota"/>
</dbReference>
<keyword evidence="16 20" id="KW-0472">Membrane</keyword>
<dbReference type="PANTHER" id="PTHR27007">
    <property type="match status" value="1"/>
</dbReference>
<dbReference type="CDD" id="cd06899">
    <property type="entry name" value="lectin_legume_LecRK_Arcelin_ConA"/>
    <property type="match status" value="1"/>
</dbReference>
<evidence type="ECO:0000256" key="17">
    <source>
        <dbReference type="ARBA" id="ARBA00023170"/>
    </source>
</evidence>
<dbReference type="Pfam" id="PF07714">
    <property type="entry name" value="PK_Tyr_Ser-Thr"/>
    <property type="match status" value="1"/>
</dbReference>
<comment type="similarity">
    <text evidence="2">Belongs to the leguminous lectin family.</text>
</comment>
<evidence type="ECO:0000256" key="10">
    <source>
        <dbReference type="ARBA" id="ARBA00022729"/>
    </source>
</evidence>
<keyword evidence="15 20" id="KW-1133">Transmembrane helix</keyword>
<reference evidence="24" key="1">
    <citation type="submission" date="2013-01" db="EMBL/GenBank/DDBJ databases">
        <title>Draft Genome Sequence of a Mulberry Tree, Morus notabilis C.K. Schneid.</title>
        <authorList>
            <person name="He N."/>
            <person name="Zhao S."/>
        </authorList>
    </citation>
    <scope>NUCLEOTIDE SEQUENCE</scope>
</reference>
<dbReference type="AlphaFoldDB" id="W9RZ35"/>
<dbReference type="Gene3D" id="3.30.200.20">
    <property type="entry name" value="Phosphorylase Kinase, domain 1"/>
    <property type="match status" value="1"/>
</dbReference>
<keyword evidence="7" id="KW-0723">Serine/threonine-protein kinase</keyword>
<evidence type="ECO:0000256" key="15">
    <source>
        <dbReference type="ARBA" id="ARBA00022989"/>
    </source>
</evidence>
<dbReference type="SUPFAM" id="SSF49899">
    <property type="entry name" value="Concanavalin A-like lectins/glucanases"/>
    <property type="match status" value="1"/>
</dbReference>
<feature type="signal peptide" evidence="21">
    <location>
        <begin position="1"/>
        <end position="25"/>
    </location>
</feature>
<evidence type="ECO:0000256" key="12">
    <source>
        <dbReference type="ARBA" id="ARBA00022741"/>
    </source>
</evidence>
<dbReference type="InterPro" id="IPR050528">
    <property type="entry name" value="L-type_Lectin-RKs"/>
</dbReference>
<dbReference type="OrthoDB" id="1913956at2759"/>
<dbReference type="SUPFAM" id="SSF56112">
    <property type="entry name" value="Protein kinase-like (PK-like)"/>
    <property type="match status" value="1"/>
</dbReference>
<dbReference type="InterPro" id="IPR019825">
    <property type="entry name" value="Lectin_legB_Mn/Ca_BS"/>
</dbReference>
<dbReference type="EC" id="2.7.11.1" evidence="5"/>
<dbReference type="FunFam" id="3.30.200.20:FF:000320">
    <property type="entry name" value="probable L-type lectin-domain containing receptor kinase S.5"/>
    <property type="match status" value="1"/>
</dbReference>
<sequence length="699" mass="76581">MKELATKTVLSQFFLLLILLSPCLSQKQSSFYFGPFNESYYATLAVLPQASINNGALQVTPDSSGDFSLSNRSGRILLNQSFTLWKTQSHIASFNSSFLVNLYRRNDSPSPGEGLAFLIAPNLSLPSDSHGQYLGLTNAASDGSAGNKIVAVELDTFKEAFDPDGNHLGLDVNSVRSVKTVSLSNLGIEIAPNGTKFYVVWVEYDGGSRRLSVFMAEQEREADDKFVIRPKPEKPVMTADLDLSEVVDQKSYFGFAASTGSSFQLNCVLRWNLTVEVLPGGGEGGGGNDQGVKIGLGIGVPALVILLVASAGLVYYLHRRRRAGEDPAILGALKSLPGTPREFKFSELKKATNNFDDKHNKLGQGGFGIVYRGTLPKEKVEIAVKKFSRGNLKGKDDFLAELTIINRLRHKHLVRLLGWCHKNGTLLLVYDYMPNGSLDNHLFCGPEKAVLSWSLRYKIVSGVASALHYLHNEYDQKVVHRDLKASNIMLDAHFNARLGDFGLARALDNEKTSYAELEGVPGTMGYIAPECFHTGKATRESDVYGFGAVILEVVCGQRPWTKIDNFQLLVDWVWWLHREGCILKAVDERLGNDYSAEEAKRLLLLGLACSHPNVSERPKTQAIVQIISGSVAPPHVPSFKPPFMWPSAVPDGAAIGMDSDSNMNSMTTSITTGSSWNVGWTPRYASQESNTGGDYISEP</sequence>
<dbReference type="GO" id="GO:0051707">
    <property type="term" value="P:response to other organism"/>
    <property type="evidence" value="ECO:0007669"/>
    <property type="project" value="UniProtKB-ARBA"/>
</dbReference>
<feature type="binding site" evidence="19">
    <location>
        <position position="386"/>
    </location>
    <ligand>
        <name>ATP</name>
        <dbReference type="ChEBI" id="CHEBI:30616"/>
    </ligand>
</feature>
<dbReference type="PROSITE" id="PS00307">
    <property type="entry name" value="LECTIN_LEGUME_BETA"/>
    <property type="match status" value="1"/>
</dbReference>
<keyword evidence="12 19" id="KW-0547">Nucleotide-binding</keyword>
<evidence type="ECO:0000313" key="23">
    <source>
        <dbReference type="EMBL" id="EXB79403.1"/>
    </source>
</evidence>
<evidence type="ECO:0000256" key="14">
    <source>
        <dbReference type="ARBA" id="ARBA00022840"/>
    </source>
</evidence>
<gene>
    <name evidence="23" type="ORF">L484_011596</name>
</gene>
<dbReference type="Pfam" id="PF00139">
    <property type="entry name" value="Lectin_legB"/>
    <property type="match status" value="1"/>
</dbReference>
<dbReference type="InterPro" id="IPR013320">
    <property type="entry name" value="ConA-like_dom_sf"/>
</dbReference>
<evidence type="ECO:0000256" key="2">
    <source>
        <dbReference type="ARBA" id="ARBA00007606"/>
    </source>
</evidence>
<dbReference type="PROSITE" id="PS00107">
    <property type="entry name" value="PROTEIN_KINASE_ATP"/>
    <property type="match status" value="1"/>
</dbReference>
<evidence type="ECO:0000256" key="7">
    <source>
        <dbReference type="ARBA" id="ARBA00022527"/>
    </source>
</evidence>
<comment type="similarity">
    <text evidence="3">In the N-terminal section; belongs to the leguminous lectin family.</text>
</comment>
<dbReference type="InterPro" id="IPR017441">
    <property type="entry name" value="Protein_kinase_ATP_BS"/>
</dbReference>
<feature type="chain" id="PRO_5004931713" description="non-specific serine/threonine protein kinase" evidence="21">
    <location>
        <begin position="26"/>
        <end position="699"/>
    </location>
</feature>
<evidence type="ECO:0000313" key="24">
    <source>
        <dbReference type="Proteomes" id="UP000030645"/>
    </source>
</evidence>